<dbReference type="InterPro" id="IPR036097">
    <property type="entry name" value="HisK_dim/P_sf"/>
</dbReference>
<dbReference type="InterPro" id="IPR000014">
    <property type="entry name" value="PAS"/>
</dbReference>
<dbReference type="Gene3D" id="3.30.450.20">
    <property type="entry name" value="PAS domain"/>
    <property type="match status" value="2"/>
</dbReference>
<dbReference type="CDD" id="cd00082">
    <property type="entry name" value="HisKA"/>
    <property type="match status" value="1"/>
</dbReference>
<dbReference type="Gene3D" id="1.10.287.130">
    <property type="match status" value="1"/>
</dbReference>
<evidence type="ECO:0000256" key="8">
    <source>
        <dbReference type="ARBA" id="ARBA00023012"/>
    </source>
</evidence>
<dbReference type="AlphaFoldDB" id="H3KG77"/>
<keyword evidence="3" id="KW-0597">Phosphoprotein</keyword>
<feature type="transmembrane region" description="Helical" evidence="9">
    <location>
        <begin position="286"/>
        <end position="308"/>
    </location>
</feature>
<evidence type="ECO:0000256" key="3">
    <source>
        <dbReference type="ARBA" id="ARBA00022553"/>
    </source>
</evidence>
<dbReference type="PROSITE" id="PS50109">
    <property type="entry name" value="HIS_KIN"/>
    <property type="match status" value="1"/>
</dbReference>
<keyword evidence="14" id="KW-1185">Reference proteome</keyword>
<keyword evidence="9" id="KW-1133">Transmembrane helix</keyword>
<evidence type="ECO:0000313" key="14">
    <source>
        <dbReference type="Proteomes" id="UP000004956"/>
    </source>
</evidence>
<feature type="domain" description="PAC" evidence="12">
    <location>
        <begin position="393"/>
        <end position="445"/>
    </location>
</feature>
<keyword evidence="9" id="KW-0812">Transmembrane</keyword>
<dbReference type="PANTHER" id="PTHR43065:SF10">
    <property type="entry name" value="PEROXIDE STRESS-ACTIVATED HISTIDINE KINASE MAK3"/>
    <property type="match status" value="1"/>
</dbReference>
<dbReference type="SUPFAM" id="SSF55785">
    <property type="entry name" value="PYP-like sensor domain (PAS domain)"/>
    <property type="match status" value="2"/>
</dbReference>
<evidence type="ECO:0000313" key="13">
    <source>
        <dbReference type="EMBL" id="EHY30881.1"/>
    </source>
</evidence>
<evidence type="ECO:0000256" key="2">
    <source>
        <dbReference type="ARBA" id="ARBA00012438"/>
    </source>
</evidence>
<dbReference type="InterPro" id="IPR000700">
    <property type="entry name" value="PAS-assoc_C"/>
</dbReference>
<sequence>MKTPTAHDYDDPSIADTFQRLNSRDHAPNLTQRGLWASWAALVLFAACMVGVAMIVIDADRRAEEIRLRQSADLIVSSLESRLLGTAEILQKTSMRLSLTGKLGHPLASAELSAYTLMDERREVSEITLVGKDGTVLQSWGSNIPPAKRRYETGAKLPERTISPVQNVIANDASAITRLYTLPDTNLVFADLIVPTPDPQQALVARVDLMRLLNEIIRYSTSEHYHFEFIADGRPILPETTDAANRTPGSAIVYEAPITFLGKASSVRTALRSTSYEHALFTTNRLPLLAVAGLLVMLAFSIGMIFHYQRRQHRSHRQLLAEYSLRRTMSESAIVGLRVTDANGRILYVNETFQRIMGWSAEELINQRPPYTYWTEEMEERFTEPRLIAQATEPITFTAKRKSGERFHAEMRLSPLCDEKGRRLGFIGALYDVTAQVRAREQMQAANERFIRVVQSMYSAIAVLSNDRTQVLFANRSYERLFGNKTEGAVRLLEGEAKLPASQHREGVYDEPTGRWFEVRSQQLSWASGEAVLMLIATDITDRRELEIAREAQLRRAESTQRLVTMGEMASSLAHELNQPLAAISNYAGGASTMMENGTLTNERALTAFKKIENQALRCGKIIQRIRGFAKKTDPHLEEVDVTTVIHETMELAVIQARKYGAEIRLDVPEDLPVMRADAVLLEQLLLNLVKNGMEAAHASADRTITVRVRNLRNEQANVLRFEVEDHGPGISDEEKERLFDAFYTTKTEGMGMGLNICRSIVELHGGRLSVEDTPGGGATFVFTVPTAPEATTSSEADL</sequence>
<feature type="domain" description="Histidine kinase" evidence="10">
    <location>
        <begin position="572"/>
        <end position="789"/>
    </location>
</feature>
<dbReference type="InterPro" id="IPR036890">
    <property type="entry name" value="HATPase_C_sf"/>
</dbReference>
<dbReference type="RefSeq" id="WP_008542847.1">
    <property type="nucleotide sequence ID" value="NZ_JH604988.1"/>
</dbReference>
<comment type="catalytic activity">
    <reaction evidence="1">
        <text>ATP + protein L-histidine = ADP + protein N-phospho-L-histidine.</text>
        <dbReference type="EC" id="2.7.13.3"/>
    </reaction>
</comment>
<dbReference type="Pfam" id="PF00989">
    <property type="entry name" value="PAS"/>
    <property type="match status" value="1"/>
</dbReference>
<dbReference type="GO" id="GO:0006355">
    <property type="term" value="P:regulation of DNA-templated transcription"/>
    <property type="evidence" value="ECO:0007669"/>
    <property type="project" value="InterPro"/>
</dbReference>
<keyword evidence="5" id="KW-0547">Nucleotide-binding</keyword>
<dbReference type="GO" id="GO:0000155">
    <property type="term" value="F:phosphorelay sensor kinase activity"/>
    <property type="evidence" value="ECO:0007669"/>
    <property type="project" value="InterPro"/>
</dbReference>
<keyword evidence="8" id="KW-0902">Two-component regulatory system</keyword>
<dbReference type="Pfam" id="PF13188">
    <property type="entry name" value="PAS_8"/>
    <property type="match status" value="1"/>
</dbReference>
<evidence type="ECO:0000256" key="6">
    <source>
        <dbReference type="ARBA" id="ARBA00022777"/>
    </source>
</evidence>
<dbReference type="InterPro" id="IPR013767">
    <property type="entry name" value="PAS_fold"/>
</dbReference>
<dbReference type="PRINTS" id="PR00344">
    <property type="entry name" value="BCTRLSENSOR"/>
</dbReference>
<evidence type="ECO:0000259" key="11">
    <source>
        <dbReference type="PROSITE" id="PS50112"/>
    </source>
</evidence>
<dbReference type="GO" id="GO:0005524">
    <property type="term" value="F:ATP binding"/>
    <property type="evidence" value="ECO:0007669"/>
    <property type="project" value="UniProtKB-KW"/>
</dbReference>
<dbReference type="SMART" id="SM00387">
    <property type="entry name" value="HATPase_c"/>
    <property type="match status" value="1"/>
</dbReference>
<dbReference type="PROSITE" id="PS50112">
    <property type="entry name" value="PAS"/>
    <property type="match status" value="1"/>
</dbReference>
<evidence type="ECO:0000256" key="5">
    <source>
        <dbReference type="ARBA" id="ARBA00022741"/>
    </source>
</evidence>
<keyword evidence="7" id="KW-0067">ATP-binding</keyword>
<evidence type="ECO:0000256" key="1">
    <source>
        <dbReference type="ARBA" id="ARBA00000085"/>
    </source>
</evidence>
<gene>
    <name evidence="13" type="ORF">HMPREF9440_01756</name>
</gene>
<dbReference type="Proteomes" id="UP000004956">
    <property type="component" value="Unassembled WGS sequence"/>
</dbReference>
<dbReference type="NCBIfam" id="TIGR00229">
    <property type="entry name" value="sensory_box"/>
    <property type="match status" value="1"/>
</dbReference>
<feature type="transmembrane region" description="Helical" evidence="9">
    <location>
        <begin position="36"/>
        <end position="57"/>
    </location>
</feature>
<accession>H3KG77</accession>
<dbReference type="PANTHER" id="PTHR43065">
    <property type="entry name" value="SENSOR HISTIDINE KINASE"/>
    <property type="match status" value="1"/>
</dbReference>
<name>H3KG77_9BURK</name>
<dbReference type="InterPro" id="IPR004358">
    <property type="entry name" value="Sig_transdc_His_kin-like_C"/>
</dbReference>
<keyword evidence="4" id="KW-0808">Transferase</keyword>
<dbReference type="InterPro" id="IPR003661">
    <property type="entry name" value="HisK_dim/P_dom"/>
</dbReference>
<feature type="domain" description="PAS" evidence="11">
    <location>
        <begin position="321"/>
        <end position="367"/>
    </location>
</feature>
<evidence type="ECO:0000256" key="9">
    <source>
        <dbReference type="SAM" id="Phobius"/>
    </source>
</evidence>
<dbReference type="PROSITE" id="PS50113">
    <property type="entry name" value="PAC"/>
    <property type="match status" value="1"/>
</dbReference>
<dbReference type="InterPro" id="IPR035965">
    <property type="entry name" value="PAS-like_dom_sf"/>
</dbReference>
<proteinExistence type="predicted"/>
<dbReference type="HOGENOM" id="CLU_011685_0_0_4"/>
<dbReference type="EMBL" id="AFBQ01000261">
    <property type="protein sequence ID" value="EHY30881.1"/>
    <property type="molecule type" value="Genomic_DNA"/>
</dbReference>
<dbReference type="InterPro" id="IPR001610">
    <property type="entry name" value="PAC"/>
</dbReference>
<evidence type="ECO:0000256" key="4">
    <source>
        <dbReference type="ARBA" id="ARBA00022679"/>
    </source>
</evidence>
<organism evidence="13 14">
    <name type="scientific">Sutterella parvirubra YIT 11816</name>
    <dbReference type="NCBI Taxonomy" id="762967"/>
    <lineage>
        <taxon>Bacteria</taxon>
        <taxon>Pseudomonadati</taxon>
        <taxon>Pseudomonadota</taxon>
        <taxon>Betaproteobacteria</taxon>
        <taxon>Burkholderiales</taxon>
        <taxon>Sutterellaceae</taxon>
        <taxon>Sutterella</taxon>
    </lineage>
</organism>
<dbReference type="Pfam" id="PF02518">
    <property type="entry name" value="HATPase_c"/>
    <property type="match status" value="1"/>
</dbReference>
<evidence type="ECO:0000259" key="10">
    <source>
        <dbReference type="PROSITE" id="PS50109"/>
    </source>
</evidence>
<protein>
    <recommendedName>
        <fullName evidence="2">histidine kinase</fullName>
        <ecNumber evidence="2">2.7.13.3</ecNumber>
    </recommendedName>
</protein>
<evidence type="ECO:0000256" key="7">
    <source>
        <dbReference type="ARBA" id="ARBA00022840"/>
    </source>
</evidence>
<dbReference type="Gene3D" id="3.30.565.10">
    <property type="entry name" value="Histidine kinase-like ATPase, C-terminal domain"/>
    <property type="match status" value="1"/>
</dbReference>
<dbReference type="PATRIC" id="fig|762967.3.peg.1383"/>
<dbReference type="SMART" id="SM00091">
    <property type="entry name" value="PAS"/>
    <property type="match status" value="2"/>
</dbReference>
<dbReference type="CDD" id="cd00130">
    <property type="entry name" value="PAS"/>
    <property type="match status" value="1"/>
</dbReference>
<evidence type="ECO:0000259" key="12">
    <source>
        <dbReference type="PROSITE" id="PS50113"/>
    </source>
</evidence>
<dbReference type="SUPFAM" id="SSF47384">
    <property type="entry name" value="Homodimeric domain of signal transducing histidine kinase"/>
    <property type="match status" value="1"/>
</dbReference>
<comment type="caution">
    <text evidence="13">The sequence shown here is derived from an EMBL/GenBank/DDBJ whole genome shotgun (WGS) entry which is preliminary data.</text>
</comment>
<dbReference type="Pfam" id="PF00512">
    <property type="entry name" value="HisKA"/>
    <property type="match status" value="1"/>
</dbReference>
<dbReference type="SUPFAM" id="SSF55874">
    <property type="entry name" value="ATPase domain of HSP90 chaperone/DNA topoisomerase II/histidine kinase"/>
    <property type="match status" value="1"/>
</dbReference>
<dbReference type="InterPro" id="IPR005467">
    <property type="entry name" value="His_kinase_dom"/>
</dbReference>
<reference evidence="13 14" key="1">
    <citation type="submission" date="2011-11" db="EMBL/GenBank/DDBJ databases">
        <authorList>
            <person name="Weinstock G."/>
            <person name="Sodergren E."/>
            <person name="Clifton S."/>
            <person name="Fulton L."/>
            <person name="Fulton B."/>
            <person name="Courtney L."/>
            <person name="Fronick C."/>
            <person name="Harrison M."/>
            <person name="Strong C."/>
            <person name="Farmer C."/>
            <person name="Delahaunty K."/>
            <person name="Markovic C."/>
            <person name="Hall O."/>
            <person name="Minx P."/>
            <person name="Tomlinson C."/>
            <person name="Mitreva M."/>
            <person name="Hou S."/>
            <person name="Chen J."/>
            <person name="Wollam A."/>
            <person name="Pepin K.H."/>
            <person name="Johnson M."/>
            <person name="Bhonagiri V."/>
            <person name="Zhang X."/>
            <person name="Suruliraj S."/>
            <person name="Warren W."/>
            <person name="Chinwalla A."/>
            <person name="Mardis E.R."/>
            <person name="Wilson R.K."/>
        </authorList>
    </citation>
    <scope>NUCLEOTIDE SEQUENCE [LARGE SCALE GENOMIC DNA]</scope>
    <source>
        <strain evidence="13 14">YIT 11816</strain>
    </source>
</reference>
<keyword evidence="9" id="KW-0472">Membrane</keyword>
<dbReference type="OrthoDB" id="1931120at2"/>
<dbReference type="STRING" id="762967.HMPREF9440_01756"/>
<keyword evidence="6" id="KW-0418">Kinase</keyword>
<dbReference type="SMART" id="SM00388">
    <property type="entry name" value="HisKA"/>
    <property type="match status" value="1"/>
</dbReference>
<dbReference type="EC" id="2.7.13.3" evidence="2"/>
<dbReference type="InterPro" id="IPR003594">
    <property type="entry name" value="HATPase_dom"/>
</dbReference>
<dbReference type="SMART" id="SM00086">
    <property type="entry name" value="PAC"/>
    <property type="match status" value="2"/>
</dbReference>